<feature type="compositionally biased region" description="Polar residues" evidence="1">
    <location>
        <begin position="275"/>
        <end position="295"/>
    </location>
</feature>
<reference evidence="2" key="1">
    <citation type="journal article" date="2023" name="bioRxiv">
        <title>Improved chromosome-level genome assembly for marigold (Tagetes erecta).</title>
        <authorList>
            <person name="Jiang F."/>
            <person name="Yuan L."/>
            <person name="Wang S."/>
            <person name="Wang H."/>
            <person name="Xu D."/>
            <person name="Wang A."/>
            <person name="Fan W."/>
        </authorList>
    </citation>
    <scope>NUCLEOTIDE SEQUENCE</scope>
    <source>
        <strain evidence="2">WSJ</strain>
        <tissue evidence="2">Leaf</tissue>
    </source>
</reference>
<feature type="region of interest" description="Disordered" evidence="1">
    <location>
        <begin position="270"/>
        <end position="295"/>
    </location>
</feature>
<accession>A0AAD8KR41</accession>
<evidence type="ECO:0000313" key="2">
    <source>
        <dbReference type="EMBL" id="KAK1424195.1"/>
    </source>
</evidence>
<gene>
    <name evidence="2" type="ORF">QVD17_19516</name>
</gene>
<dbReference type="PANTHER" id="PTHR33499">
    <property type="entry name" value="OS12G0282400 PROTEIN-RELATED"/>
    <property type="match status" value="1"/>
</dbReference>
<organism evidence="2 3">
    <name type="scientific">Tagetes erecta</name>
    <name type="common">African marigold</name>
    <dbReference type="NCBI Taxonomy" id="13708"/>
    <lineage>
        <taxon>Eukaryota</taxon>
        <taxon>Viridiplantae</taxon>
        <taxon>Streptophyta</taxon>
        <taxon>Embryophyta</taxon>
        <taxon>Tracheophyta</taxon>
        <taxon>Spermatophyta</taxon>
        <taxon>Magnoliopsida</taxon>
        <taxon>eudicotyledons</taxon>
        <taxon>Gunneridae</taxon>
        <taxon>Pentapetalae</taxon>
        <taxon>asterids</taxon>
        <taxon>campanulids</taxon>
        <taxon>Asterales</taxon>
        <taxon>Asteraceae</taxon>
        <taxon>Asteroideae</taxon>
        <taxon>Heliantheae alliance</taxon>
        <taxon>Tageteae</taxon>
        <taxon>Tagetes</taxon>
    </lineage>
</organism>
<dbReference type="EMBL" id="JAUHHV010000005">
    <property type="protein sequence ID" value="KAK1424195.1"/>
    <property type="molecule type" value="Genomic_DNA"/>
</dbReference>
<dbReference type="Proteomes" id="UP001229421">
    <property type="component" value="Unassembled WGS sequence"/>
</dbReference>
<name>A0AAD8KR41_TARER</name>
<keyword evidence="3" id="KW-1185">Reference proteome</keyword>
<evidence type="ECO:0008006" key="4">
    <source>
        <dbReference type="Google" id="ProtNLM"/>
    </source>
</evidence>
<dbReference type="AlphaFoldDB" id="A0AAD8KR41"/>
<evidence type="ECO:0000313" key="3">
    <source>
        <dbReference type="Proteomes" id="UP001229421"/>
    </source>
</evidence>
<sequence length="295" mass="33309">MKASKKRLPVDFNFQSRRVINVNDSSFMHECGYILRNNCSLQYKEWRHVPNKEKSPLRHKLTTLFDIDVENSDVCKVIDSYMARAWRGYRAELHVDFKDMGGPEELAKAKSTPPRNETAKKRVMARAKRKVSSKNGSKSTIRYHVERGLSLDSSSGQLETWHLTHYDAEKGWVTPDLAAKYEEMMKLRNEHSVEAMSDKSIIEKVLGRNSVRLNGWGRDPVIASNTPGMTQNSKRPTYDELVDTIIKVNGRCAIMEQALIEKNIMPPPSIAGASQVDTSGASQGDTFECSANNGE</sequence>
<protein>
    <recommendedName>
        <fullName evidence="4">Transposase</fullName>
    </recommendedName>
</protein>
<evidence type="ECO:0000256" key="1">
    <source>
        <dbReference type="SAM" id="MobiDB-lite"/>
    </source>
</evidence>
<dbReference type="PANTHER" id="PTHR33499:SF11">
    <property type="entry name" value="NO APICAL MERISTEM-ASSOCIATED C-TERMINAL DOMAIN-CONTAINING PROTEIN"/>
    <property type="match status" value="1"/>
</dbReference>
<proteinExistence type="predicted"/>
<comment type="caution">
    <text evidence="2">The sequence shown here is derived from an EMBL/GenBank/DDBJ whole genome shotgun (WGS) entry which is preliminary data.</text>
</comment>